<name>A0ABR3EV83_9AGAR</name>
<evidence type="ECO:0000313" key="3">
    <source>
        <dbReference type="Proteomes" id="UP001465976"/>
    </source>
</evidence>
<protein>
    <recommendedName>
        <fullName evidence="4">BZIP domain-containing protein</fullName>
    </recommendedName>
</protein>
<feature type="compositionally biased region" description="Low complexity" evidence="1">
    <location>
        <begin position="197"/>
        <end position="209"/>
    </location>
</feature>
<feature type="compositionally biased region" description="Polar residues" evidence="1">
    <location>
        <begin position="55"/>
        <end position="74"/>
    </location>
</feature>
<evidence type="ECO:0000313" key="2">
    <source>
        <dbReference type="EMBL" id="KAL0566815.1"/>
    </source>
</evidence>
<proteinExistence type="predicted"/>
<sequence length="520" mass="56933">MNNELGGPLGLGTTSASTAPSSESNLPSSGGEDLQHLPFFDINNAMQLDPPGTAPQPTSNPSLNPTGANTTINSGLLGVRPPTYTQSLGVNIPPGSWKAMPGLGLVMHFHDDQSPCLNLIEHACIALGLRNSGFLDARGDLVDEYQSELRKKKKETNKRNEELESKNDRLRRKQNDAHKATETLHKRVEQLEKASQSPPTSSPHPSTSGPKRKTPDVEASDTHMTPPSKHPATLKTAADVQMIIPNISFNPINAAARINPHYDYLLIEYSQNRAGYPLYHLTGLSFNLNTGGFKIPAHIFRHRCHHTFPAPCTLTGTPAGAQTFPSSSEELNQLVTQSQTPGSFDSMYRVAFLCWTASLLHYLHIKASAVVPSLSGVPHTCLTVPMEADWATHPVYILYHLFYCDDTDPPTHWANTPSNIPSLHNTPKPDASCIEWAEAMFVHYDPRRHLGVRMGINGNTGFVYMPTVDAFMLYYALSPLVPASDKSSVPEYQTNLVTLLAIPGLFREIITKNAIDIAPT</sequence>
<feature type="region of interest" description="Disordered" evidence="1">
    <location>
        <begin position="149"/>
        <end position="233"/>
    </location>
</feature>
<feature type="compositionally biased region" description="Basic and acidic residues" evidence="1">
    <location>
        <begin position="157"/>
        <end position="192"/>
    </location>
</feature>
<reference evidence="2 3" key="1">
    <citation type="submission" date="2024-02" db="EMBL/GenBank/DDBJ databases">
        <title>A draft genome for the cacao thread blight pathogen Marasmius crinis-equi.</title>
        <authorList>
            <person name="Cohen S.P."/>
            <person name="Baruah I.K."/>
            <person name="Amoako-Attah I."/>
            <person name="Bukari Y."/>
            <person name="Meinhardt L.W."/>
            <person name="Bailey B.A."/>
        </authorList>
    </citation>
    <scope>NUCLEOTIDE SEQUENCE [LARGE SCALE GENOMIC DNA]</scope>
    <source>
        <strain evidence="2 3">GH-76</strain>
    </source>
</reference>
<dbReference type="EMBL" id="JBAHYK010001765">
    <property type="protein sequence ID" value="KAL0566815.1"/>
    <property type="molecule type" value="Genomic_DNA"/>
</dbReference>
<accession>A0ABR3EV83</accession>
<comment type="caution">
    <text evidence="2">The sequence shown here is derived from an EMBL/GenBank/DDBJ whole genome shotgun (WGS) entry which is preliminary data.</text>
</comment>
<feature type="region of interest" description="Disordered" evidence="1">
    <location>
        <begin position="1"/>
        <end position="78"/>
    </location>
</feature>
<organism evidence="2 3">
    <name type="scientific">Marasmius crinis-equi</name>
    <dbReference type="NCBI Taxonomy" id="585013"/>
    <lineage>
        <taxon>Eukaryota</taxon>
        <taxon>Fungi</taxon>
        <taxon>Dikarya</taxon>
        <taxon>Basidiomycota</taxon>
        <taxon>Agaricomycotina</taxon>
        <taxon>Agaricomycetes</taxon>
        <taxon>Agaricomycetidae</taxon>
        <taxon>Agaricales</taxon>
        <taxon>Marasmiineae</taxon>
        <taxon>Marasmiaceae</taxon>
        <taxon>Marasmius</taxon>
    </lineage>
</organism>
<gene>
    <name evidence="2" type="ORF">V5O48_015187</name>
</gene>
<feature type="compositionally biased region" description="Low complexity" evidence="1">
    <location>
        <begin position="13"/>
        <end position="24"/>
    </location>
</feature>
<keyword evidence="3" id="KW-1185">Reference proteome</keyword>
<evidence type="ECO:0000256" key="1">
    <source>
        <dbReference type="SAM" id="MobiDB-lite"/>
    </source>
</evidence>
<dbReference type="Proteomes" id="UP001465976">
    <property type="component" value="Unassembled WGS sequence"/>
</dbReference>
<evidence type="ECO:0008006" key="4">
    <source>
        <dbReference type="Google" id="ProtNLM"/>
    </source>
</evidence>